<feature type="binding site" evidence="4">
    <location>
        <position position="70"/>
    </location>
    <ligand>
        <name>substrate</name>
    </ligand>
</feature>
<dbReference type="Pfam" id="PF03328">
    <property type="entry name" value="HpcH_HpaI"/>
    <property type="match status" value="1"/>
</dbReference>
<accession>A0A1E5Q0R6</accession>
<evidence type="ECO:0000256" key="3">
    <source>
        <dbReference type="ARBA" id="ARBA00022842"/>
    </source>
</evidence>
<dbReference type="Gene3D" id="3.20.20.60">
    <property type="entry name" value="Phosphoenolpyruvate-binding domains"/>
    <property type="match status" value="1"/>
</dbReference>
<dbReference type="InterPro" id="IPR040442">
    <property type="entry name" value="Pyrv_kinase-like_dom_sf"/>
</dbReference>
<dbReference type="OrthoDB" id="5172636at2"/>
<dbReference type="InterPro" id="IPR005000">
    <property type="entry name" value="Aldolase/citrate-lyase_domain"/>
</dbReference>
<organism evidence="7 8">
    <name type="scientific">Streptomyces subrutilus</name>
    <dbReference type="NCBI Taxonomy" id="36818"/>
    <lineage>
        <taxon>Bacteria</taxon>
        <taxon>Bacillati</taxon>
        <taxon>Actinomycetota</taxon>
        <taxon>Actinomycetes</taxon>
        <taxon>Kitasatosporales</taxon>
        <taxon>Streptomycetaceae</taxon>
        <taxon>Streptomyces</taxon>
    </lineage>
</organism>
<protein>
    <recommendedName>
        <fullName evidence="6">HpcH/HpaI aldolase/citrate lyase domain-containing protein</fullName>
    </recommendedName>
</protein>
<dbReference type="InterPro" id="IPR011206">
    <property type="entry name" value="Citrate_lyase_beta/mcl1/mcl2"/>
</dbReference>
<proteinExistence type="predicted"/>
<gene>
    <name evidence="7" type="ORF">BGK67_00015</name>
</gene>
<dbReference type="EMBL" id="MEHK01000001">
    <property type="protein sequence ID" value="OEJ35343.1"/>
    <property type="molecule type" value="Genomic_DNA"/>
</dbReference>
<dbReference type="InterPro" id="IPR015813">
    <property type="entry name" value="Pyrv/PenolPyrv_kinase-like_dom"/>
</dbReference>
<evidence type="ECO:0000313" key="8">
    <source>
        <dbReference type="Proteomes" id="UP000095705"/>
    </source>
</evidence>
<evidence type="ECO:0000256" key="2">
    <source>
        <dbReference type="ARBA" id="ARBA00022723"/>
    </source>
</evidence>
<keyword evidence="8" id="KW-1185">Reference proteome</keyword>
<dbReference type="GO" id="GO:0000287">
    <property type="term" value="F:magnesium ion binding"/>
    <property type="evidence" value="ECO:0007669"/>
    <property type="project" value="TreeGrafter"/>
</dbReference>
<dbReference type="PANTHER" id="PTHR32308:SF0">
    <property type="entry name" value="HPCH_HPAI ALDOLASE_CITRATE LYASE DOMAIN-CONTAINING PROTEIN"/>
    <property type="match status" value="1"/>
</dbReference>
<dbReference type="Proteomes" id="UP000095705">
    <property type="component" value="Unassembled WGS sequence"/>
</dbReference>
<evidence type="ECO:0000259" key="6">
    <source>
        <dbReference type="Pfam" id="PF03328"/>
    </source>
</evidence>
<dbReference type="PIRSF" id="PIRSF015582">
    <property type="entry name" value="Cit_lyase_B"/>
    <property type="match status" value="1"/>
</dbReference>
<feature type="binding site" evidence="4">
    <location>
        <position position="128"/>
    </location>
    <ligand>
        <name>substrate</name>
    </ligand>
</feature>
<evidence type="ECO:0000256" key="5">
    <source>
        <dbReference type="PIRSR" id="PIRSR015582-2"/>
    </source>
</evidence>
<keyword evidence="2 5" id="KW-0479">Metal-binding</keyword>
<reference evidence="7 8" key="1">
    <citation type="submission" date="2016-08" db="EMBL/GenBank/DDBJ databases">
        <title>The complete genome of Streptomyces subrutilus 10-1-1.</title>
        <authorList>
            <person name="Chen X."/>
        </authorList>
    </citation>
    <scope>NUCLEOTIDE SEQUENCE [LARGE SCALE GENOMIC DNA]</scope>
    <source>
        <strain evidence="7 8">10-1-1</strain>
    </source>
</reference>
<dbReference type="GO" id="GO:0006107">
    <property type="term" value="P:oxaloacetate metabolic process"/>
    <property type="evidence" value="ECO:0007669"/>
    <property type="project" value="TreeGrafter"/>
</dbReference>
<dbReference type="PANTHER" id="PTHR32308">
    <property type="entry name" value="LYASE BETA SUBUNIT, PUTATIVE (AFU_ORTHOLOGUE AFUA_4G13030)-RELATED"/>
    <property type="match status" value="1"/>
</dbReference>
<feature type="binding site" evidence="5">
    <location>
        <position position="128"/>
    </location>
    <ligand>
        <name>Mg(2+)</name>
        <dbReference type="ChEBI" id="CHEBI:18420"/>
    </ligand>
</feature>
<feature type="domain" description="HpcH/HpaI aldolase/citrate lyase" evidence="6">
    <location>
        <begin position="16"/>
        <end position="220"/>
    </location>
</feature>
<keyword evidence="3 5" id="KW-0460">Magnesium</keyword>
<feature type="binding site" evidence="5">
    <location>
        <position position="154"/>
    </location>
    <ligand>
        <name>Mg(2+)</name>
        <dbReference type="ChEBI" id="CHEBI:18420"/>
    </ligand>
</feature>
<dbReference type="AlphaFoldDB" id="A0A1E5Q0R6"/>
<name>A0A1E5Q0R6_9ACTN</name>
<dbReference type="RefSeq" id="WP_069918105.1">
    <property type="nucleotide sequence ID" value="NZ_MEHK01000001.1"/>
</dbReference>
<comment type="cofactor">
    <cofactor evidence="1">
        <name>Mg(2+)</name>
        <dbReference type="ChEBI" id="CHEBI:18420"/>
    </cofactor>
</comment>
<dbReference type="SUPFAM" id="SSF51621">
    <property type="entry name" value="Phosphoenolpyruvate/pyruvate domain"/>
    <property type="match status" value="1"/>
</dbReference>
<evidence type="ECO:0000313" key="7">
    <source>
        <dbReference type="EMBL" id="OEJ35343.1"/>
    </source>
</evidence>
<dbReference type="STRING" id="36818.BGK67_00015"/>
<comment type="caution">
    <text evidence="7">The sequence shown here is derived from an EMBL/GenBank/DDBJ whole genome shotgun (WGS) entry which is preliminary data.</text>
</comment>
<dbReference type="GO" id="GO:0003824">
    <property type="term" value="F:catalytic activity"/>
    <property type="evidence" value="ECO:0007669"/>
    <property type="project" value="InterPro"/>
</dbReference>
<evidence type="ECO:0000256" key="1">
    <source>
        <dbReference type="ARBA" id="ARBA00001946"/>
    </source>
</evidence>
<evidence type="ECO:0000256" key="4">
    <source>
        <dbReference type="PIRSR" id="PIRSR015582-1"/>
    </source>
</evidence>
<sequence>MDVSCRRPGRAWIITPGLRPERFATAQNSGAAVAVVDIEDSVALHDKQAARTAAQAFFAVPTAPCTLGIRMNSPLTIEGTKDLIAMASYTARPDLIVVPKVESARDIDLVAGVLDSDGYTPDIWALIESPRAFETLPAITSAPRLGGVIFGSADYAASVRCGLAWDALHYARCALINAATAANIPAIDAPTWELDDPDALRREAEQARELGFYGKGCVHPRHAAVINEVFTPSEDEIAHARAIVAAADASGNGVTTVDGQMRGTPFFNRARALLSEVDGSP</sequence>